<evidence type="ECO:0000256" key="4">
    <source>
        <dbReference type="ARBA" id="ARBA00023242"/>
    </source>
</evidence>
<name>A0A6G1GPD2_9PEZI</name>
<keyword evidence="4" id="KW-0539">Nucleus</keyword>
<evidence type="ECO:0000259" key="5">
    <source>
        <dbReference type="PROSITE" id="PS00463"/>
    </source>
</evidence>
<dbReference type="InterPro" id="IPR036864">
    <property type="entry name" value="Zn2-C6_fun-type_DNA-bd_sf"/>
</dbReference>
<dbReference type="EMBL" id="ML977180">
    <property type="protein sequence ID" value="KAF1982795.1"/>
    <property type="molecule type" value="Genomic_DNA"/>
</dbReference>
<dbReference type="Proteomes" id="UP000800041">
    <property type="component" value="Unassembled WGS sequence"/>
</dbReference>
<evidence type="ECO:0000313" key="7">
    <source>
        <dbReference type="Proteomes" id="UP000800041"/>
    </source>
</evidence>
<dbReference type="CDD" id="cd12148">
    <property type="entry name" value="fungal_TF_MHR"/>
    <property type="match status" value="1"/>
</dbReference>
<dbReference type="SMART" id="SM00906">
    <property type="entry name" value="Fungal_trans"/>
    <property type="match status" value="1"/>
</dbReference>
<keyword evidence="3" id="KW-0804">Transcription</keyword>
<dbReference type="InterPro" id="IPR001138">
    <property type="entry name" value="Zn2Cys6_DnaBD"/>
</dbReference>
<dbReference type="GO" id="GO:0003677">
    <property type="term" value="F:DNA binding"/>
    <property type="evidence" value="ECO:0007669"/>
    <property type="project" value="InterPro"/>
</dbReference>
<keyword evidence="2" id="KW-0805">Transcription regulation</keyword>
<accession>A0A6G1GPD2</accession>
<dbReference type="SUPFAM" id="SSF57701">
    <property type="entry name" value="Zn2/Cys6 DNA-binding domain"/>
    <property type="match status" value="1"/>
</dbReference>
<dbReference type="PROSITE" id="PS00463">
    <property type="entry name" value="ZN2_CY6_FUNGAL_1"/>
    <property type="match status" value="1"/>
</dbReference>
<keyword evidence="7" id="KW-1185">Reference proteome</keyword>
<sequence>STANPNSGTTPSKRRRIRKGTFSCWACKHRKTRCEFRAESSSESCVFCHRRGIPCIGQDKPEPDSSIGFSERRPDVHPYNSNDAAAYHLRSGDASSTCANYFAAVWNLNSSPPLLQLDSDTPKSRLRMLSSHLHSKVPRSTVLEQLMIEGKFSRLPIHINKMYSKDAELMLRDEVVDQEGSDTTQIPSPAAHPIQFARKMIQLALCSHQLSSSAKIGFSPDTSASDTARFYVEMASRYVTSQDYLVDSVDGLETLILEACYHINVGSLRTCWLLFRRALSIAHTMNLSRQAETHNSREERLWFRLNLGDRFISSLLGLPAYNSDDTFAEKDTTSPSERLESIHAVLVGRIIERNLRLSSHRRKKSTVTLTSTYDDTKATEEIDHKMKIAMQVLPLVWWRNFTVHDTVSDTESLEQSARVALQMHHYFILVVLHQPYIVEQCCSPRSATDTLQEPCQDYGYSTITALFAGREFLSRYMAARKVYSNLSYRSLDDKALVASMVMLLAHVHGHRLGRNNVLAHQRAHDINAVHEVVALVEETARFNPNLLSSSIIEMLRNLLRVEAKAAEGMDFTVTLDNEPADTKRCSVGAVLRFPVPYFGSLDISP</sequence>
<proteinExistence type="predicted"/>
<dbReference type="PANTHER" id="PTHR47840">
    <property type="entry name" value="ZN(II)2CYS6 TRANSCRIPTION FACTOR (EUROFUNG)-RELATED"/>
    <property type="match status" value="1"/>
</dbReference>
<dbReference type="GO" id="GO:0000981">
    <property type="term" value="F:DNA-binding transcription factor activity, RNA polymerase II-specific"/>
    <property type="evidence" value="ECO:0007669"/>
    <property type="project" value="InterPro"/>
</dbReference>
<gene>
    <name evidence="6" type="ORF">K402DRAFT_304529</name>
</gene>
<dbReference type="GO" id="GO:0006351">
    <property type="term" value="P:DNA-templated transcription"/>
    <property type="evidence" value="ECO:0007669"/>
    <property type="project" value="InterPro"/>
</dbReference>
<protein>
    <recommendedName>
        <fullName evidence="5">Zn(2)-C6 fungal-type domain-containing protein</fullName>
    </recommendedName>
</protein>
<dbReference type="GO" id="GO:0008270">
    <property type="term" value="F:zinc ion binding"/>
    <property type="evidence" value="ECO:0007669"/>
    <property type="project" value="InterPro"/>
</dbReference>
<evidence type="ECO:0000256" key="3">
    <source>
        <dbReference type="ARBA" id="ARBA00023163"/>
    </source>
</evidence>
<dbReference type="Gene3D" id="4.10.240.10">
    <property type="entry name" value="Zn(2)-C6 fungal-type DNA-binding domain"/>
    <property type="match status" value="1"/>
</dbReference>
<dbReference type="PANTHER" id="PTHR47840:SF1">
    <property type="entry name" value="ZN(II)2CYS6 TRANSCRIPTION FACTOR (EUROFUNG)"/>
    <property type="match status" value="1"/>
</dbReference>
<dbReference type="AlphaFoldDB" id="A0A6G1GPD2"/>
<feature type="non-terminal residue" evidence="6">
    <location>
        <position position="1"/>
    </location>
</feature>
<keyword evidence="1" id="KW-0479">Metal-binding</keyword>
<dbReference type="Pfam" id="PF04082">
    <property type="entry name" value="Fungal_trans"/>
    <property type="match status" value="1"/>
</dbReference>
<evidence type="ECO:0000256" key="2">
    <source>
        <dbReference type="ARBA" id="ARBA00023015"/>
    </source>
</evidence>
<organism evidence="6 7">
    <name type="scientific">Aulographum hederae CBS 113979</name>
    <dbReference type="NCBI Taxonomy" id="1176131"/>
    <lineage>
        <taxon>Eukaryota</taxon>
        <taxon>Fungi</taxon>
        <taxon>Dikarya</taxon>
        <taxon>Ascomycota</taxon>
        <taxon>Pezizomycotina</taxon>
        <taxon>Dothideomycetes</taxon>
        <taxon>Pleosporomycetidae</taxon>
        <taxon>Aulographales</taxon>
        <taxon>Aulographaceae</taxon>
    </lineage>
</organism>
<evidence type="ECO:0000256" key="1">
    <source>
        <dbReference type="ARBA" id="ARBA00022723"/>
    </source>
</evidence>
<dbReference type="OrthoDB" id="5392779at2759"/>
<reference evidence="6" key="1">
    <citation type="journal article" date="2020" name="Stud. Mycol.">
        <title>101 Dothideomycetes genomes: a test case for predicting lifestyles and emergence of pathogens.</title>
        <authorList>
            <person name="Haridas S."/>
            <person name="Albert R."/>
            <person name="Binder M."/>
            <person name="Bloem J."/>
            <person name="Labutti K."/>
            <person name="Salamov A."/>
            <person name="Andreopoulos B."/>
            <person name="Baker S."/>
            <person name="Barry K."/>
            <person name="Bills G."/>
            <person name="Bluhm B."/>
            <person name="Cannon C."/>
            <person name="Castanera R."/>
            <person name="Culley D."/>
            <person name="Daum C."/>
            <person name="Ezra D."/>
            <person name="Gonzalez J."/>
            <person name="Henrissat B."/>
            <person name="Kuo A."/>
            <person name="Liang C."/>
            <person name="Lipzen A."/>
            <person name="Lutzoni F."/>
            <person name="Magnuson J."/>
            <person name="Mondo S."/>
            <person name="Nolan M."/>
            <person name="Ohm R."/>
            <person name="Pangilinan J."/>
            <person name="Park H.-J."/>
            <person name="Ramirez L."/>
            <person name="Alfaro M."/>
            <person name="Sun H."/>
            <person name="Tritt A."/>
            <person name="Yoshinaga Y."/>
            <person name="Zwiers L.-H."/>
            <person name="Turgeon B."/>
            <person name="Goodwin S."/>
            <person name="Spatafora J."/>
            <person name="Crous P."/>
            <person name="Grigoriev I."/>
        </authorList>
    </citation>
    <scope>NUCLEOTIDE SEQUENCE</scope>
    <source>
        <strain evidence="6">CBS 113979</strain>
    </source>
</reference>
<dbReference type="InterPro" id="IPR007219">
    <property type="entry name" value="XnlR_reg_dom"/>
</dbReference>
<evidence type="ECO:0000313" key="6">
    <source>
        <dbReference type="EMBL" id="KAF1982795.1"/>
    </source>
</evidence>
<feature type="non-terminal residue" evidence="6">
    <location>
        <position position="605"/>
    </location>
</feature>
<feature type="domain" description="Zn(2)-C6 fungal-type" evidence="5">
    <location>
        <begin position="23"/>
        <end position="55"/>
    </location>
</feature>